<dbReference type="Proteomes" id="UP000087171">
    <property type="component" value="Unplaced"/>
</dbReference>
<sequence>MASGWVKSLQCKSRAFDDVHHSSASCRKTLQNIKDIVDIPKPRPKPTKPKPSFEKHSNSKSKYVTATNSEFEAPLNTAATSSRAITELPEGHPSRKIVDIIFHTSWNNNQFPGRIEMIFKVQNGARTMSRFEEFREAVKARAASSAGLSEGKNWEENARCVADGNEVMQFYNLGPVEDGGPHCSLSFPERKGSAICTFFGSGGAHQNAGGGKGRRAMLVCRVVAGRVLKQLGVLNSLLDKRVGFDAVSGDNGELLVFDPRAVLPCFLIIYRF</sequence>
<gene>
    <name evidence="3" type="primary">LOC101501278</name>
</gene>
<dbReference type="eggNOG" id="ENOG502R43V">
    <property type="taxonomic scope" value="Eukaryota"/>
</dbReference>
<dbReference type="SUPFAM" id="SSF56399">
    <property type="entry name" value="ADP-ribosylation"/>
    <property type="match status" value="1"/>
</dbReference>
<protein>
    <submittedName>
        <fullName evidence="3">Uncharacterized protein LOC101501278</fullName>
    </submittedName>
</protein>
<dbReference type="PANTHER" id="PTHR31681:SF101">
    <property type="entry name" value="POLY(ADP-RIBOSE) POLYMERASE, CATALYTIC DOMAIN-CONTAINING PROTEIN-RELATED"/>
    <property type="match status" value="1"/>
</dbReference>
<dbReference type="RefSeq" id="XP_004516850.1">
    <property type="nucleotide sequence ID" value="XM_004516793.3"/>
</dbReference>
<evidence type="ECO:0000313" key="2">
    <source>
        <dbReference type="Proteomes" id="UP000087171"/>
    </source>
</evidence>
<reference evidence="3" key="1">
    <citation type="submission" date="2025-08" db="UniProtKB">
        <authorList>
            <consortium name="RefSeq"/>
        </authorList>
    </citation>
    <scope>IDENTIFICATION</scope>
    <source>
        <tissue evidence="3">Etiolated seedlings</tissue>
    </source>
</reference>
<keyword evidence="2" id="KW-1185">Reference proteome</keyword>
<dbReference type="PaxDb" id="3827-XP_004516850.1"/>
<organism evidence="2 3">
    <name type="scientific">Cicer arietinum</name>
    <name type="common">Chickpea</name>
    <name type="synonym">Garbanzo</name>
    <dbReference type="NCBI Taxonomy" id="3827"/>
    <lineage>
        <taxon>Eukaryota</taxon>
        <taxon>Viridiplantae</taxon>
        <taxon>Streptophyta</taxon>
        <taxon>Embryophyta</taxon>
        <taxon>Tracheophyta</taxon>
        <taxon>Spermatophyta</taxon>
        <taxon>Magnoliopsida</taxon>
        <taxon>eudicotyledons</taxon>
        <taxon>Gunneridae</taxon>
        <taxon>Pentapetalae</taxon>
        <taxon>rosids</taxon>
        <taxon>fabids</taxon>
        <taxon>Fabales</taxon>
        <taxon>Fabaceae</taxon>
        <taxon>Papilionoideae</taxon>
        <taxon>50 kb inversion clade</taxon>
        <taxon>NPAAA clade</taxon>
        <taxon>Hologalegina</taxon>
        <taxon>IRL clade</taxon>
        <taxon>Cicereae</taxon>
        <taxon>Cicer</taxon>
    </lineage>
</organism>
<dbReference type="STRING" id="3827.A0A1S2Z8A8"/>
<proteinExistence type="predicted"/>
<evidence type="ECO:0000313" key="3">
    <source>
        <dbReference type="RefSeq" id="XP_004516850.1"/>
    </source>
</evidence>
<dbReference type="Gene3D" id="3.90.228.10">
    <property type="match status" value="1"/>
</dbReference>
<dbReference type="OrthoDB" id="9514740at2759"/>
<evidence type="ECO:0000256" key="1">
    <source>
        <dbReference type="SAM" id="MobiDB-lite"/>
    </source>
</evidence>
<name>A0A1S2Z8A8_CICAR</name>
<accession>A0A1S2Z8A8</accession>
<feature type="region of interest" description="Disordered" evidence="1">
    <location>
        <begin position="35"/>
        <end position="61"/>
    </location>
</feature>
<dbReference type="PANTHER" id="PTHR31681">
    <property type="entry name" value="C2H2-LIKE ZINC FINGER PROTEIN"/>
    <property type="match status" value="1"/>
</dbReference>
<dbReference type="GeneID" id="101501278"/>
<dbReference type="KEGG" id="cam:101501278"/>
<dbReference type="AlphaFoldDB" id="A0A1S2Z8A8"/>